<evidence type="ECO:0000256" key="12">
    <source>
        <dbReference type="ARBA" id="ARBA00030514"/>
    </source>
</evidence>
<dbReference type="InterPro" id="IPR009014">
    <property type="entry name" value="Transketo_C/PFOR_II"/>
</dbReference>
<comment type="function">
    <text evidence="1 14">Catalyzes the ferredoxin-dependent oxidative decarboxylation of arylpyruvates.</text>
</comment>
<dbReference type="InterPro" id="IPR017721">
    <property type="entry name" value="IorA"/>
</dbReference>
<dbReference type="GO" id="GO:0046872">
    <property type="term" value="F:metal ion binding"/>
    <property type="evidence" value="ECO:0007669"/>
    <property type="project" value="UniProtKB-UniRule"/>
</dbReference>
<evidence type="ECO:0000256" key="9">
    <source>
        <dbReference type="ARBA" id="ARBA00023002"/>
    </source>
</evidence>
<comment type="cofactor">
    <cofactor evidence="14">
        <name>[4Fe-4S] cluster</name>
        <dbReference type="ChEBI" id="CHEBI:49883"/>
    </cofactor>
    <text evidence="14">Binds 2 [4Fe-4S] clusters. In this family the first cluster has a non-standard and varying [4Fe-4S] binding motif CX(2)CX(2)CX(4-5)CP.</text>
</comment>
<evidence type="ECO:0000313" key="17">
    <source>
        <dbReference type="Proteomes" id="UP000422108"/>
    </source>
</evidence>
<dbReference type="PANTHER" id="PTHR43710">
    <property type="entry name" value="2-HYDROXYACYL-COA LYASE"/>
    <property type="match status" value="1"/>
</dbReference>
<dbReference type="GO" id="GO:0043805">
    <property type="term" value="F:indolepyruvate ferredoxin oxidoreductase activity"/>
    <property type="evidence" value="ECO:0007669"/>
    <property type="project" value="UniProtKB-UniRule"/>
</dbReference>
<evidence type="ECO:0000259" key="15">
    <source>
        <dbReference type="PROSITE" id="PS51379"/>
    </source>
</evidence>
<dbReference type="SUPFAM" id="SSF54862">
    <property type="entry name" value="4Fe-4S ferredoxins"/>
    <property type="match status" value="1"/>
</dbReference>
<evidence type="ECO:0000256" key="8">
    <source>
        <dbReference type="ARBA" id="ARBA00022982"/>
    </source>
</evidence>
<comment type="subunit">
    <text evidence="2">Heterodimer of the IorA and IorB subunits.</text>
</comment>
<evidence type="ECO:0000313" key="16">
    <source>
        <dbReference type="EMBL" id="BBO88735.1"/>
    </source>
</evidence>
<sequence length="621" mass="67402">MMHKLLTDSPGEKMLLLGNEAIARGAIEAGVAFATTYPGTPSSEISLNLFQISNESDLYFEYSTNEKVALEVAAAAANSGVRTFCMMKHVGMNVAADPLMTLAYVGVKAGLVILTADDPFMFSSQNEQDNRYYGKLSGVPILEPSSVEEAREMTIAAFDLSEQLGEPVILRTTTRINHSSAFVALGTIQPRNTKGDFTKDPFNLVAVPAVSRRLHVRLLENWAKARSIAETSVFNFIEGEGSWGIVCSGVSYNYVSDAIHELGIQNKTRILRLGLTHPTPPGRVKDFLTGCEKVLVVEEGEPFLEETVMAFAQKAELTVPIAGKDETLFSRLYEFDPTMVRQVIATYFGVDDTPSQVPDLSDIPEIPQRPPNLCAGCSHRATYYAVKKAAEGMETIFPTDIGCYTLGFLPPLSMGDFVICMGSSVSTSCGFSKATGKQVIGFIGDSTFFHSGLTGLVNAVYNNHNFTLVILDNGTTAMTGHQPHPGVDMANFNRSGYGRISIEAVVRAIGVEHVSVIKPYKVKKSIEAVKAAIEHKGVSVVISQEMCTLYARSLKKLNVRAFQVTDKCKNHRDCINEIGCPAFFLEGERVQIDPNACVGCAVCAQICPENAITPVKDKKAG</sequence>
<dbReference type="EC" id="1.2.7.8" evidence="3 14"/>
<reference evidence="16 17" key="1">
    <citation type="submission" date="2019-11" db="EMBL/GenBank/DDBJ databases">
        <title>Comparative genomics of hydrocarbon-degrading Desulfosarcina strains.</title>
        <authorList>
            <person name="Watanabe M."/>
            <person name="Kojima H."/>
            <person name="Fukui M."/>
        </authorList>
    </citation>
    <scope>NUCLEOTIDE SEQUENCE [LARGE SCALE GENOMIC DNA]</scope>
    <source>
        <strain evidence="17">oXyS1</strain>
    </source>
</reference>
<evidence type="ECO:0000256" key="6">
    <source>
        <dbReference type="ARBA" id="ARBA00022485"/>
    </source>
</evidence>
<evidence type="ECO:0000256" key="5">
    <source>
        <dbReference type="ARBA" id="ARBA00022448"/>
    </source>
</evidence>
<dbReference type="InterPro" id="IPR002880">
    <property type="entry name" value="Pyrv_Fd/Flavodoxin_OxRdtase_N"/>
</dbReference>
<dbReference type="Pfam" id="PF01855">
    <property type="entry name" value="POR_N"/>
    <property type="match status" value="1"/>
</dbReference>
<dbReference type="NCBIfam" id="TIGR03336">
    <property type="entry name" value="IOR_alpha"/>
    <property type="match status" value="1"/>
</dbReference>
<evidence type="ECO:0000256" key="3">
    <source>
        <dbReference type="ARBA" id="ARBA00012812"/>
    </source>
</evidence>
<dbReference type="InterPro" id="IPR011766">
    <property type="entry name" value="TPP_enzyme_TPP-bd"/>
</dbReference>
<evidence type="ECO:0000256" key="11">
    <source>
        <dbReference type="ARBA" id="ARBA00023014"/>
    </source>
</evidence>
<dbReference type="Gene3D" id="3.30.70.20">
    <property type="match status" value="1"/>
</dbReference>
<dbReference type="Proteomes" id="UP000422108">
    <property type="component" value="Chromosome"/>
</dbReference>
<proteinExistence type="predicted"/>
<dbReference type="GO" id="GO:0030976">
    <property type="term" value="F:thiamine pyrophosphate binding"/>
    <property type="evidence" value="ECO:0007669"/>
    <property type="project" value="InterPro"/>
</dbReference>
<dbReference type="CDD" id="cd02008">
    <property type="entry name" value="TPP_IOR_alpha"/>
    <property type="match status" value="1"/>
</dbReference>
<name>A0A5K8A872_9BACT</name>
<dbReference type="InterPro" id="IPR029061">
    <property type="entry name" value="THDP-binding"/>
</dbReference>
<dbReference type="AlphaFoldDB" id="A0A5K8A872"/>
<keyword evidence="6 14" id="KW-0004">4Fe-4S</keyword>
<organism evidence="16 17">
    <name type="scientific">Desulfosarcina ovata subsp. ovata</name>
    <dbReference type="NCBI Taxonomy" id="2752305"/>
    <lineage>
        <taxon>Bacteria</taxon>
        <taxon>Pseudomonadati</taxon>
        <taxon>Thermodesulfobacteriota</taxon>
        <taxon>Desulfobacteria</taxon>
        <taxon>Desulfobacterales</taxon>
        <taxon>Desulfosarcinaceae</taxon>
        <taxon>Desulfosarcina</taxon>
    </lineage>
</organism>
<keyword evidence="17" id="KW-1185">Reference proteome</keyword>
<keyword evidence="16" id="KW-0670">Pyruvate</keyword>
<feature type="domain" description="4Fe-4S ferredoxin-type" evidence="15">
    <location>
        <begin position="588"/>
        <end position="617"/>
    </location>
</feature>
<evidence type="ECO:0000256" key="2">
    <source>
        <dbReference type="ARBA" id="ARBA00011238"/>
    </source>
</evidence>
<dbReference type="SUPFAM" id="SSF52518">
    <property type="entry name" value="Thiamin diphosphate-binding fold (THDP-binding)"/>
    <property type="match status" value="2"/>
</dbReference>
<dbReference type="GO" id="GO:0044281">
    <property type="term" value="P:small molecule metabolic process"/>
    <property type="evidence" value="ECO:0007669"/>
    <property type="project" value="UniProtKB-ARBA"/>
</dbReference>
<dbReference type="CDD" id="cd07034">
    <property type="entry name" value="TPP_PYR_PFOR_IOR-alpha_like"/>
    <property type="match status" value="1"/>
</dbReference>
<dbReference type="Gene3D" id="3.40.50.970">
    <property type="match status" value="2"/>
</dbReference>
<evidence type="ECO:0000256" key="10">
    <source>
        <dbReference type="ARBA" id="ARBA00023004"/>
    </source>
</evidence>
<gene>
    <name evidence="16" type="ORF">DSCOOX_19150</name>
</gene>
<dbReference type="InterPro" id="IPR017900">
    <property type="entry name" value="4Fe4S_Fe_S_CS"/>
</dbReference>
<accession>A0A5K8A872</accession>
<keyword evidence="5 14" id="KW-0813">Transport</keyword>
<dbReference type="FunFam" id="3.40.50.970:FF:000039">
    <property type="entry name" value="Indolepyruvate oxidoreductase subunit IorA"/>
    <property type="match status" value="1"/>
</dbReference>
<keyword evidence="9 14" id="KW-0560">Oxidoreductase</keyword>
<evidence type="ECO:0000256" key="1">
    <source>
        <dbReference type="ARBA" id="ARBA00002995"/>
    </source>
</evidence>
<dbReference type="Pfam" id="PF00037">
    <property type="entry name" value="Fer4"/>
    <property type="match status" value="1"/>
</dbReference>
<evidence type="ECO:0000256" key="7">
    <source>
        <dbReference type="ARBA" id="ARBA00022723"/>
    </source>
</evidence>
<keyword evidence="10 14" id="KW-0408">Iron</keyword>
<dbReference type="InterPro" id="IPR045025">
    <property type="entry name" value="HACL1-like"/>
</dbReference>
<dbReference type="PROSITE" id="PS51379">
    <property type="entry name" value="4FE4S_FER_2"/>
    <property type="match status" value="1"/>
</dbReference>
<dbReference type="InterPro" id="IPR017896">
    <property type="entry name" value="4Fe4S_Fe-S-bd"/>
</dbReference>
<evidence type="ECO:0000256" key="4">
    <source>
        <dbReference type="ARBA" id="ARBA00017710"/>
    </source>
</evidence>
<protein>
    <recommendedName>
        <fullName evidence="4 14">Indolepyruvate oxidoreductase subunit IorA</fullName>
        <shortName evidence="14">IOR</shortName>
        <ecNumber evidence="3 14">1.2.7.8</ecNumber>
    </recommendedName>
    <alternativeName>
        <fullName evidence="12 14">Indolepyruvate ferredoxin oxidoreductase subunit alpha</fullName>
    </alternativeName>
</protein>
<keyword evidence="8 14" id="KW-0249">Electron transport</keyword>
<evidence type="ECO:0000256" key="14">
    <source>
        <dbReference type="PIRNR" id="PIRNR006439"/>
    </source>
</evidence>
<keyword evidence="11 14" id="KW-0411">Iron-sulfur</keyword>
<comment type="catalytic activity">
    <reaction evidence="13 14">
        <text>indole-3-pyruvate + 2 oxidized [2Fe-2S]-[ferredoxin] + CoA = (indol-3-yl)acetyl-CoA + 2 reduced [2Fe-2S]-[ferredoxin] + CO2 + H(+)</text>
        <dbReference type="Rhea" id="RHEA:12645"/>
        <dbReference type="Rhea" id="RHEA-COMP:10000"/>
        <dbReference type="Rhea" id="RHEA-COMP:10001"/>
        <dbReference type="ChEBI" id="CHEBI:15378"/>
        <dbReference type="ChEBI" id="CHEBI:16526"/>
        <dbReference type="ChEBI" id="CHEBI:17640"/>
        <dbReference type="ChEBI" id="CHEBI:33737"/>
        <dbReference type="ChEBI" id="CHEBI:33738"/>
        <dbReference type="ChEBI" id="CHEBI:57271"/>
        <dbReference type="ChEBI" id="CHEBI:57287"/>
        <dbReference type="EC" id="1.2.7.8"/>
    </reaction>
</comment>
<dbReference type="Pfam" id="PF02775">
    <property type="entry name" value="TPP_enzyme_C"/>
    <property type="match status" value="1"/>
</dbReference>
<keyword evidence="7 14" id="KW-0479">Metal-binding</keyword>
<evidence type="ECO:0000256" key="13">
    <source>
        <dbReference type="ARBA" id="ARBA00048332"/>
    </source>
</evidence>
<dbReference type="EMBL" id="AP021879">
    <property type="protein sequence ID" value="BBO88735.1"/>
    <property type="molecule type" value="Genomic_DNA"/>
</dbReference>
<dbReference type="GO" id="GO:0051539">
    <property type="term" value="F:4 iron, 4 sulfur cluster binding"/>
    <property type="evidence" value="ECO:0007669"/>
    <property type="project" value="UniProtKB-UniRule"/>
</dbReference>
<dbReference type="PROSITE" id="PS00198">
    <property type="entry name" value="4FE4S_FER_1"/>
    <property type="match status" value="1"/>
</dbReference>
<dbReference type="SUPFAM" id="SSF52922">
    <property type="entry name" value="TK C-terminal domain-like"/>
    <property type="match status" value="1"/>
</dbReference>
<dbReference type="PIRSF" id="PIRSF006439">
    <property type="entry name" value="Indolepyruvate_ferr_oxidored"/>
    <property type="match status" value="1"/>
</dbReference>
<dbReference type="PANTHER" id="PTHR43710:SF7">
    <property type="entry name" value="INDOLEPYRUVATE OXIDOREDUCTASE SUBUNIT IORA"/>
    <property type="match status" value="1"/>
</dbReference>